<comment type="caution">
    <text evidence="2">The sequence shown here is derived from an EMBL/GenBank/DDBJ whole genome shotgun (WGS) entry which is preliminary data.</text>
</comment>
<reference evidence="2" key="1">
    <citation type="journal article" date="2023" name="G3 (Bethesda)">
        <title>A reference genome for the long-term kleptoplast-retaining sea slug Elysia crispata morphotype clarki.</title>
        <authorList>
            <person name="Eastman K.E."/>
            <person name="Pendleton A.L."/>
            <person name="Shaikh M.A."/>
            <person name="Suttiyut T."/>
            <person name="Ogas R."/>
            <person name="Tomko P."/>
            <person name="Gavelis G."/>
            <person name="Widhalm J.R."/>
            <person name="Wisecaver J.H."/>
        </authorList>
    </citation>
    <scope>NUCLEOTIDE SEQUENCE</scope>
    <source>
        <strain evidence="2">ECLA1</strain>
    </source>
</reference>
<dbReference type="Proteomes" id="UP001283361">
    <property type="component" value="Unassembled WGS sequence"/>
</dbReference>
<evidence type="ECO:0000313" key="3">
    <source>
        <dbReference type="Proteomes" id="UP001283361"/>
    </source>
</evidence>
<feature type="region of interest" description="Disordered" evidence="1">
    <location>
        <begin position="1"/>
        <end position="23"/>
    </location>
</feature>
<feature type="compositionally biased region" description="Basic and acidic residues" evidence="1">
    <location>
        <begin position="7"/>
        <end position="19"/>
    </location>
</feature>
<protein>
    <submittedName>
        <fullName evidence="2">Uncharacterized protein</fullName>
    </submittedName>
</protein>
<gene>
    <name evidence="2" type="ORF">RRG08_031326</name>
</gene>
<accession>A0AAE0YI32</accession>
<keyword evidence="3" id="KW-1185">Reference proteome</keyword>
<organism evidence="2 3">
    <name type="scientific">Elysia crispata</name>
    <name type="common">lettuce slug</name>
    <dbReference type="NCBI Taxonomy" id="231223"/>
    <lineage>
        <taxon>Eukaryota</taxon>
        <taxon>Metazoa</taxon>
        <taxon>Spiralia</taxon>
        <taxon>Lophotrochozoa</taxon>
        <taxon>Mollusca</taxon>
        <taxon>Gastropoda</taxon>
        <taxon>Heterobranchia</taxon>
        <taxon>Euthyneura</taxon>
        <taxon>Panpulmonata</taxon>
        <taxon>Sacoglossa</taxon>
        <taxon>Placobranchoidea</taxon>
        <taxon>Plakobranchidae</taxon>
        <taxon>Elysia</taxon>
    </lineage>
</organism>
<evidence type="ECO:0000313" key="2">
    <source>
        <dbReference type="EMBL" id="KAK3746797.1"/>
    </source>
</evidence>
<proteinExistence type="predicted"/>
<dbReference type="AlphaFoldDB" id="A0AAE0YI32"/>
<evidence type="ECO:0000256" key="1">
    <source>
        <dbReference type="SAM" id="MobiDB-lite"/>
    </source>
</evidence>
<dbReference type="EMBL" id="JAWDGP010006115">
    <property type="protein sequence ID" value="KAK3746797.1"/>
    <property type="molecule type" value="Genomic_DNA"/>
</dbReference>
<sequence>MRKKKKEPPAFDARTKEEGSSLNSISWAELPGHTVQQILAQWRQARGHGHRVPHLTAATRIHISHIAATETQPYVFTSSPCPTQEEVLL</sequence>
<name>A0AAE0YI32_9GAST</name>